<protein>
    <submittedName>
        <fullName evidence="2">Uncharacterized protein</fullName>
    </submittedName>
</protein>
<evidence type="ECO:0000313" key="2">
    <source>
        <dbReference type="EMBL" id="PBK81279.1"/>
    </source>
</evidence>
<name>A0A2H3CDW6_ARMGA</name>
<reference evidence="3" key="1">
    <citation type="journal article" date="2017" name="Nat. Ecol. Evol.">
        <title>Genome expansion and lineage-specific genetic innovations in the forest pathogenic fungi Armillaria.</title>
        <authorList>
            <person name="Sipos G."/>
            <person name="Prasanna A.N."/>
            <person name="Walter M.C."/>
            <person name="O'Connor E."/>
            <person name="Balint B."/>
            <person name="Krizsan K."/>
            <person name="Kiss B."/>
            <person name="Hess J."/>
            <person name="Varga T."/>
            <person name="Slot J."/>
            <person name="Riley R."/>
            <person name="Boka B."/>
            <person name="Rigling D."/>
            <person name="Barry K."/>
            <person name="Lee J."/>
            <person name="Mihaltcheva S."/>
            <person name="LaButti K."/>
            <person name="Lipzen A."/>
            <person name="Waldron R."/>
            <person name="Moloney N.M."/>
            <person name="Sperisen C."/>
            <person name="Kredics L."/>
            <person name="Vagvoelgyi C."/>
            <person name="Patrignani A."/>
            <person name="Fitzpatrick D."/>
            <person name="Nagy I."/>
            <person name="Doyle S."/>
            <person name="Anderson J.B."/>
            <person name="Grigoriev I.V."/>
            <person name="Gueldener U."/>
            <person name="Muensterkoetter M."/>
            <person name="Nagy L.G."/>
        </authorList>
    </citation>
    <scope>NUCLEOTIDE SEQUENCE [LARGE SCALE GENOMIC DNA]</scope>
    <source>
        <strain evidence="3">Ar21-2</strain>
    </source>
</reference>
<dbReference type="OrthoDB" id="10394162at2759"/>
<accession>A0A2H3CDW6</accession>
<dbReference type="AlphaFoldDB" id="A0A2H3CDW6"/>
<sequence length="70" mass="8224">MHSIYRGSDDKTFIFGAHTERGEGTLPRSRRARETVEGDGRARWKSTDRRYAYNIYPSHPFPRLLVATRR</sequence>
<dbReference type="EMBL" id="KZ293732">
    <property type="protein sequence ID" value="PBK81279.1"/>
    <property type="molecule type" value="Genomic_DNA"/>
</dbReference>
<dbReference type="Proteomes" id="UP000217790">
    <property type="component" value="Unassembled WGS sequence"/>
</dbReference>
<dbReference type="InParanoid" id="A0A2H3CDW6"/>
<organism evidence="2 3">
    <name type="scientific">Armillaria gallica</name>
    <name type="common">Bulbous honey fungus</name>
    <name type="synonym">Armillaria bulbosa</name>
    <dbReference type="NCBI Taxonomy" id="47427"/>
    <lineage>
        <taxon>Eukaryota</taxon>
        <taxon>Fungi</taxon>
        <taxon>Dikarya</taxon>
        <taxon>Basidiomycota</taxon>
        <taxon>Agaricomycotina</taxon>
        <taxon>Agaricomycetes</taxon>
        <taxon>Agaricomycetidae</taxon>
        <taxon>Agaricales</taxon>
        <taxon>Marasmiineae</taxon>
        <taxon>Physalacriaceae</taxon>
        <taxon>Armillaria</taxon>
    </lineage>
</organism>
<dbReference type="OMA" id="IFGTHTE"/>
<evidence type="ECO:0000313" key="3">
    <source>
        <dbReference type="Proteomes" id="UP000217790"/>
    </source>
</evidence>
<feature type="region of interest" description="Disordered" evidence="1">
    <location>
        <begin position="18"/>
        <end position="41"/>
    </location>
</feature>
<keyword evidence="3" id="KW-1185">Reference proteome</keyword>
<gene>
    <name evidence="2" type="ORF">ARMGADRAFT_783999</name>
</gene>
<feature type="compositionally biased region" description="Basic and acidic residues" evidence="1">
    <location>
        <begin position="32"/>
        <end position="41"/>
    </location>
</feature>
<proteinExistence type="predicted"/>
<evidence type="ECO:0000256" key="1">
    <source>
        <dbReference type="SAM" id="MobiDB-lite"/>
    </source>
</evidence>